<evidence type="ECO:0000256" key="1">
    <source>
        <dbReference type="SAM" id="MobiDB-lite"/>
    </source>
</evidence>
<dbReference type="InterPro" id="IPR016187">
    <property type="entry name" value="CTDL_fold"/>
</dbReference>
<evidence type="ECO:0000259" key="2">
    <source>
        <dbReference type="Pfam" id="PF03781"/>
    </source>
</evidence>
<dbReference type="PANTHER" id="PTHR23150:SF19">
    <property type="entry name" value="FORMYLGLYCINE-GENERATING ENZYME"/>
    <property type="match status" value="1"/>
</dbReference>
<feature type="region of interest" description="Disordered" evidence="1">
    <location>
        <begin position="26"/>
        <end position="46"/>
    </location>
</feature>
<gene>
    <name evidence="3" type="ORF">GCM10011579_046720</name>
</gene>
<keyword evidence="4" id="KW-1185">Reference proteome</keyword>
<dbReference type="InterPro" id="IPR051043">
    <property type="entry name" value="Sulfatase_Mod_Factor_Kinase"/>
</dbReference>
<dbReference type="InterPro" id="IPR042095">
    <property type="entry name" value="SUMF_sf"/>
</dbReference>
<proteinExistence type="predicted"/>
<sequence>MPDTSGRGASCCAPARGEVGSLFQLASVPGPRSDRGSGHDVSAIELPAGEFRMGDAFGEGYPDDAEGPVRTVAVESFRIDATAVTNARVAEFVRATGYRTEAERYGGSPPGPGTRPTSRPGTAVSVVPGTS</sequence>
<dbReference type="SUPFAM" id="SSF56436">
    <property type="entry name" value="C-type lectin-like"/>
    <property type="match status" value="1"/>
</dbReference>
<name>A0A917Y6K7_9ACTN</name>
<feature type="region of interest" description="Disordered" evidence="1">
    <location>
        <begin position="98"/>
        <end position="131"/>
    </location>
</feature>
<dbReference type="Gene3D" id="3.90.1580.10">
    <property type="entry name" value="paralog of FGE (formylglycine-generating enzyme)"/>
    <property type="match status" value="1"/>
</dbReference>
<dbReference type="InterPro" id="IPR005532">
    <property type="entry name" value="SUMF_dom"/>
</dbReference>
<evidence type="ECO:0000313" key="3">
    <source>
        <dbReference type="EMBL" id="GGN70913.1"/>
    </source>
</evidence>
<comment type="caution">
    <text evidence="3">The sequence shown here is derived from an EMBL/GenBank/DDBJ whole genome shotgun (WGS) entry which is preliminary data.</text>
</comment>
<dbReference type="GO" id="GO:0120147">
    <property type="term" value="F:formylglycine-generating oxidase activity"/>
    <property type="evidence" value="ECO:0007669"/>
    <property type="project" value="TreeGrafter"/>
</dbReference>
<organism evidence="3 4">
    <name type="scientific">Streptomyces albiflavescens</name>
    <dbReference type="NCBI Taxonomy" id="1623582"/>
    <lineage>
        <taxon>Bacteria</taxon>
        <taxon>Bacillati</taxon>
        <taxon>Actinomycetota</taxon>
        <taxon>Actinomycetes</taxon>
        <taxon>Kitasatosporales</taxon>
        <taxon>Streptomycetaceae</taxon>
        <taxon>Streptomyces</taxon>
    </lineage>
</organism>
<dbReference type="Pfam" id="PF03781">
    <property type="entry name" value="FGE-sulfatase"/>
    <property type="match status" value="1"/>
</dbReference>
<dbReference type="AlphaFoldDB" id="A0A917Y6K7"/>
<feature type="domain" description="Sulfatase-modifying factor enzyme-like" evidence="2">
    <location>
        <begin position="43"/>
        <end position="102"/>
    </location>
</feature>
<reference evidence="3 4" key="1">
    <citation type="journal article" date="2014" name="Int. J. Syst. Evol. Microbiol.">
        <title>Complete genome sequence of Corynebacterium casei LMG S-19264T (=DSM 44701T), isolated from a smear-ripened cheese.</title>
        <authorList>
            <consortium name="US DOE Joint Genome Institute (JGI-PGF)"/>
            <person name="Walter F."/>
            <person name="Albersmeier A."/>
            <person name="Kalinowski J."/>
            <person name="Ruckert C."/>
        </authorList>
    </citation>
    <scope>NUCLEOTIDE SEQUENCE [LARGE SCALE GENOMIC DNA]</scope>
    <source>
        <strain evidence="3 4">CGMCC 4.7111</strain>
    </source>
</reference>
<dbReference type="Proteomes" id="UP000600365">
    <property type="component" value="Unassembled WGS sequence"/>
</dbReference>
<dbReference type="EMBL" id="BMMM01000008">
    <property type="protein sequence ID" value="GGN70913.1"/>
    <property type="molecule type" value="Genomic_DNA"/>
</dbReference>
<dbReference type="PANTHER" id="PTHR23150">
    <property type="entry name" value="SULFATASE MODIFYING FACTOR 1, 2"/>
    <property type="match status" value="1"/>
</dbReference>
<dbReference type="RefSeq" id="WP_373294514.1">
    <property type="nucleotide sequence ID" value="NZ_BMMM01000008.1"/>
</dbReference>
<accession>A0A917Y6K7</accession>
<evidence type="ECO:0000313" key="4">
    <source>
        <dbReference type="Proteomes" id="UP000600365"/>
    </source>
</evidence>
<protein>
    <recommendedName>
        <fullName evidence="2">Sulfatase-modifying factor enzyme-like domain-containing protein</fullName>
    </recommendedName>
</protein>